<evidence type="ECO:0000256" key="14">
    <source>
        <dbReference type="ARBA" id="ARBA00048367"/>
    </source>
</evidence>
<feature type="compositionally biased region" description="Basic and acidic residues" evidence="16">
    <location>
        <begin position="338"/>
        <end position="360"/>
    </location>
</feature>
<proteinExistence type="inferred from homology"/>
<dbReference type="Gene3D" id="1.10.510.10">
    <property type="entry name" value="Transferase(Phosphotransferase) domain 1"/>
    <property type="match status" value="1"/>
</dbReference>
<dbReference type="GO" id="GO:0005737">
    <property type="term" value="C:cytoplasm"/>
    <property type="evidence" value="ECO:0007669"/>
    <property type="project" value="UniProtKB-SubCell"/>
</dbReference>
<evidence type="ECO:0000256" key="12">
    <source>
        <dbReference type="ARBA" id="ARBA00039642"/>
    </source>
</evidence>
<gene>
    <name evidence="18" type="ORF">MCOR_20867</name>
</gene>
<feature type="compositionally biased region" description="Basic and acidic residues" evidence="16">
    <location>
        <begin position="382"/>
        <end position="451"/>
    </location>
</feature>
<dbReference type="SMART" id="SM00220">
    <property type="entry name" value="S_TKc"/>
    <property type="match status" value="1"/>
</dbReference>
<evidence type="ECO:0000256" key="1">
    <source>
        <dbReference type="ARBA" id="ARBA00004123"/>
    </source>
</evidence>
<evidence type="ECO:0000256" key="7">
    <source>
        <dbReference type="ARBA" id="ARBA00022679"/>
    </source>
</evidence>
<protein>
    <recommendedName>
        <fullName evidence="12">Cyclin-dependent kinase-like 2</fullName>
        <ecNumber evidence="4">2.7.11.22</ecNumber>
    </recommendedName>
</protein>
<dbReference type="AlphaFoldDB" id="A0A6J8BRA1"/>
<dbReference type="PROSITE" id="PS50011">
    <property type="entry name" value="PROTEIN_KINASE_DOM"/>
    <property type="match status" value="1"/>
</dbReference>
<comment type="catalytic activity">
    <reaction evidence="13">
        <text>L-threonyl-[protein] + ATP = O-phospho-L-threonyl-[protein] + ADP + H(+)</text>
        <dbReference type="Rhea" id="RHEA:46608"/>
        <dbReference type="Rhea" id="RHEA-COMP:11060"/>
        <dbReference type="Rhea" id="RHEA-COMP:11605"/>
        <dbReference type="ChEBI" id="CHEBI:15378"/>
        <dbReference type="ChEBI" id="CHEBI:30013"/>
        <dbReference type="ChEBI" id="CHEBI:30616"/>
        <dbReference type="ChEBI" id="CHEBI:61977"/>
        <dbReference type="ChEBI" id="CHEBI:456216"/>
        <dbReference type="EC" id="2.7.11.22"/>
    </reaction>
</comment>
<dbReference type="Gene3D" id="3.30.200.20">
    <property type="entry name" value="Phosphorylase Kinase, domain 1"/>
    <property type="match status" value="1"/>
</dbReference>
<evidence type="ECO:0000256" key="9">
    <source>
        <dbReference type="ARBA" id="ARBA00022777"/>
    </source>
</evidence>
<keyword evidence="7 18" id="KW-0808">Transferase</keyword>
<dbReference type="EC" id="2.7.11.22" evidence="4"/>
<evidence type="ECO:0000256" key="10">
    <source>
        <dbReference type="ARBA" id="ARBA00022840"/>
    </source>
</evidence>
<sequence>MEKYENLGLVGEGSYGMVLKCRHKETGQLVAIKKFLESEDDKMVKKIALREVRMLKQLRHDHLVNLIEVFRRKKRLYLVFEFVDHTVLDELEKCPNGLDENTVRRILWQVLKGVEFCHVHNIIHRDVKPENILVSKSGVVKLCDFGFARTLAQPGESYTDYVATRWYRAPELLVGDTKYGKAVDIWAIGCLLSEMLTGEPLFPGDSDIDQLYHIVKCFGNLTPRHKEVFLRNPLFVGMRIPEVKETVPLEKKFNRISSFALDLMKQSLRLDPDDRPTCTQLLKHEFFQKDGFITRIQHDLKQKVHRETHNNPLIKTSSSEKEDGDDAKGSNIKKKKKINDLKDNKDVNKKDNKKETEKLVKKTSQQNTSLTPVNAKSPSGDSQKEKEKNNRDQREKEKTMIKDSKVSNNVKERDNKIIKDQTKDKEKNDKIDRKSDKENEKDIKENGEGIKETTPSIPPIVNNAGQTNHVSTTNNPQSMPSITSPFPSMSPFTPTMTPGSFTPSLSPSVASVQMASPIANSPIFFGPPPLRDRGTPQAWVSDKMRKVFFMINSNQKVRRKEKEGLSFPEVRGAEAHPTKTKPLQTKQRTTIAQIPHITNIDPFPFANADTNGNGNDKDDNLPIV</sequence>
<dbReference type="InterPro" id="IPR000719">
    <property type="entry name" value="Prot_kinase_dom"/>
</dbReference>
<evidence type="ECO:0000256" key="2">
    <source>
        <dbReference type="ARBA" id="ARBA00004496"/>
    </source>
</evidence>
<dbReference type="FunFam" id="3.30.200.20:FF:000049">
    <property type="entry name" value="cyclin-dependent kinase-like 1 isoform X1"/>
    <property type="match status" value="1"/>
</dbReference>
<dbReference type="Pfam" id="PF00069">
    <property type="entry name" value="Pkinase"/>
    <property type="match status" value="1"/>
</dbReference>
<keyword evidence="11" id="KW-0539">Nucleus</keyword>
<keyword evidence="6" id="KW-0723">Serine/threonine-protein kinase</keyword>
<evidence type="ECO:0000256" key="8">
    <source>
        <dbReference type="ARBA" id="ARBA00022741"/>
    </source>
</evidence>
<evidence type="ECO:0000256" key="4">
    <source>
        <dbReference type="ARBA" id="ARBA00012425"/>
    </source>
</evidence>
<accession>A0A6J8BRA1</accession>
<evidence type="ECO:0000313" key="19">
    <source>
        <dbReference type="Proteomes" id="UP000507470"/>
    </source>
</evidence>
<dbReference type="InterPro" id="IPR050108">
    <property type="entry name" value="CDK"/>
</dbReference>
<feature type="domain" description="Protein kinase" evidence="17">
    <location>
        <begin position="4"/>
        <end position="287"/>
    </location>
</feature>
<evidence type="ECO:0000256" key="5">
    <source>
        <dbReference type="ARBA" id="ARBA00022490"/>
    </source>
</evidence>
<dbReference type="GO" id="GO:0004693">
    <property type="term" value="F:cyclin-dependent protein serine/threonine kinase activity"/>
    <property type="evidence" value="ECO:0007669"/>
    <property type="project" value="UniProtKB-EC"/>
</dbReference>
<dbReference type="SUPFAM" id="SSF56112">
    <property type="entry name" value="Protein kinase-like (PK-like)"/>
    <property type="match status" value="1"/>
</dbReference>
<evidence type="ECO:0000256" key="3">
    <source>
        <dbReference type="ARBA" id="ARBA00006485"/>
    </source>
</evidence>
<dbReference type="GO" id="GO:0005524">
    <property type="term" value="F:ATP binding"/>
    <property type="evidence" value="ECO:0007669"/>
    <property type="project" value="UniProtKB-UniRule"/>
</dbReference>
<keyword evidence="10 15" id="KW-0067">ATP-binding</keyword>
<evidence type="ECO:0000256" key="15">
    <source>
        <dbReference type="PROSITE-ProRule" id="PRU10141"/>
    </source>
</evidence>
<dbReference type="PANTHER" id="PTHR24056:SF400">
    <property type="entry name" value="KINASE, PUTATIVE-RELATED"/>
    <property type="match status" value="1"/>
</dbReference>
<evidence type="ECO:0000256" key="6">
    <source>
        <dbReference type="ARBA" id="ARBA00022527"/>
    </source>
</evidence>
<keyword evidence="9" id="KW-0418">Kinase</keyword>
<comment type="catalytic activity">
    <reaction evidence="14">
        <text>L-seryl-[protein] + ATP = O-phospho-L-seryl-[protein] + ADP + H(+)</text>
        <dbReference type="Rhea" id="RHEA:17989"/>
        <dbReference type="Rhea" id="RHEA-COMP:9863"/>
        <dbReference type="Rhea" id="RHEA-COMP:11604"/>
        <dbReference type="ChEBI" id="CHEBI:15378"/>
        <dbReference type="ChEBI" id="CHEBI:29999"/>
        <dbReference type="ChEBI" id="CHEBI:30616"/>
        <dbReference type="ChEBI" id="CHEBI:83421"/>
        <dbReference type="ChEBI" id="CHEBI:456216"/>
        <dbReference type="EC" id="2.7.11.22"/>
    </reaction>
</comment>
<evidence type="ECO:0000259" key="17">
    <source>
        <dbReference type="PROSITE" id="PS50011"/>
    </source>
</evidence>
<dbReference type="InterPro" id="IPR008271">
    <property type="entry name" value="Ser/Thr_kinase_AS"/>
</dbReference>
<dbReference type="OrthoDB" id="548217at2759"/>
<dbReference type="PROSITE" id="PS00108">
    <property type="entry name" value="PROTEIN_KINASE_ST"/>
    <property type="match status" value="1"/>
</dbReference>
<feature type="region of interest" description="Disordered" evidence="16">
    <location>
        <begin position="303"/>
        <end position="478"/>
    </location>
</feature>
<feature type="compositionally biased region" description="Basic and acidic residues" evidence="16">
    <location>
        <begin position="615"/>
        <end position="624"/>
    </location>
</feature>
<feature type="compositionally biased region" description="Polar residues" evidence="16">
    <location>
        <begin position="463"/>
        <end position="477"/>
    </location>
</feature>
<evidence type="ECO:0000313" key="18">
    <source>
        <dbReference type="EMBL" id="CAC5385309.1"/>
    </source>
</evidence>
<feature type="binding site" evidence="15">
    <location>
        <position position="34"/>
    </location>
    <ligand>
        <name>ATP</name>
        <dbReference type="ChEBI" id="CHEBI:30616"/>
    </ligand>
</feature>
<dbReference type="EMBL" id="CACVKT020003693">
    <property type="protein sequence ID" value="CAC5385309.1"/>
    <property type="molecule type" value="Genomic_DNA"/>
</dbReference>
<name>A0A6J8BRA1_MYTCO</name>
<keyword evidence="5" id="KW-0963">Cytoplasm</keyword>
<dbReference type="PROSITE" id="PS00107">
    <property type="entry name" value="PROTEIN_KINASE_ATP"/>
    <property type="match status" value="1"/>
</dbReference>
<dbReference type="InterPro" id="IPR011009">
    <property type="entry name" value="Kinase-like_dom_sf"/>
</dbReference>
<dbReference type="Proteomes" id="UP000507470">
    <property type="component" value="Unassembled WGS sequence"/>
</dbReference>
<feature type="region of interest" description="Disordered" evidence="16">
    <location>
        <begin position="593"/>
        <end position="624"/>
    </location>
</feature>
<feature type="compositionally biased region" description="Polar residues" evidence="16">
    <location>
        <begin position="364"/>
        <end position="381"/>
    </location>
</feature>
<evidence type="ECO:0000256" key="16">
    <source>
        <dbReference type="SAM" id="MobiDB-lite"/>
    </source>
</evidence>
<evidence type="ECO:0000256" key="13">
    <source>
        <dbReference type="ARBA" id="ARBA00047811"/>
    </source>
</evidence>
<evidence type="ECO:0000256" key="11">
    <source>
        <dbReference type="ARBA" id="ARBA00023242"/>
    </source>
</evidence>
<dbReference type="FunFam" id="1.10.510.10:FF:000261">
    <property type="entry name" value="cyclin-dependent kinase-like 2 isoform X2"/>
    <property type="match status" value="1"/>
</dbReference>
<comment type="similarity">
    <text evidence="3">Belongs to the protein kinase superfamily. CMGC Ser/Thr protein kinase family. CDC2/CDKX subfamily.</text>
</comment>
<reference evidence="18 19" key="1">
    <citation type="submission" date="2020-06" db="EMBL/GenBank/DDBJ databases">
        <authorList>
            <person name="Li R."/>
            <person name="Bekaert M."/>
        </authorList>
    </citation>
    <scope>NUCLEOTIDE SEQUENCE [LARGE SCALE GENOMIC DNA]</scope>
    <source>
        <strain evidence="19">wild</strain>
    </source>
</reference>
<dbReference type="CDD" id="cd07846">
    <property type="entry name" value="STKc_CDKL2_3"/>
    <property type="match status" value="1"/>
</dbReference>
<dbReference type="PANTHER" id="PTHR24056">
    <property type="entry name" value="CELL DIVISION PROTEIN KINASE"/>
    <property type="match status" value="1"/>
</dbReference>
<dbReference type="GO" id="GO:0005634">
    <property type="term" value="C:nucleus"/>
    <property type="evidence" value="ECO:0007669"/>
    <property type="project" value="UniProtKB-SubCell"/>
</dbReference>
<keyword evidence="19" id="KW-1185">Reference proteome</keyword>
<organism evidence="18 19">
    <name type="scientific">Mytilus coruscus</name>
    <name type="common">Sea mussel</name>
    <dbReference type="NCBI Taxonomy" id="42192"/>
    <lineage>
        <taxon>Eukaryota</taxon>
        <taxon>Metazoa</taxon>
        <taxon>Spiralia</taxon>
        <taxon>Lophotrochozoa</taxon>
        <taxon>Mollusca</taxon>
        <taxon>Bivalvia</taxon>
        <taxon>Autobranchia</taxon>
        <taxon>Pteriomorphia</taxon>
        <taxon>Mytilida</taxon>
        <taxon>Mytiloidea</taxon>
        <taxon>Mytilidae</taxon>
        <taxon>Mytilinae</taxon>
        <taxon>Mytilus</taxon>
    </lineage>
</organism>
<keyword evidence="8 15" id="KW-0547">Nucleotide-binding</keyword>
<dbReference type="InterPro" id="IPR017441">
    <property type="entry name" value="Protein_kinase_ATP_BS"/>
</dbReference>
<comment type="subcellular location">
    <subcellularLocation>
        <location evidence="2">Cytoplasm</location>
    </subcellularLocation>
    <subcellularLocation>
        <location evidence="1">Nucleus</location>
    </subcellularLocation>
</comment>